<organism evidence="2">
    <name type="scientific">uncultured marine group II/III euryarchaeote AD1000_88_G11</name>
    <dbReference type="NCBI Taxonomy" id="1457822"/>
    <lineage>
        <taxon>Archaea</taxon>
        <taxon>Methanobacteriati</taxon>
        <taxon>Methanobacteriota</taxon>
        <taxon>environmental samples</taxon>
    </lineage>
</organism>
<dbReference type="Gene3D" id="3.10.200.10">
    <property type="entry name" value="Alpha carbonic anhydrase"/>
    <property type="match status" value="1"/>
</dbReference>
<proteinExistence type="predicted"/>
<dbReference type="SUPFAM" id="SSF51069">
    <property type="entry name" value="Carbonic anhydrase"/>
    <property type="match status" value="1"/>
</dbReference>
<dbReference type="EMBL" id="KF900494">
    <property type="protein sequence ID" value="AIE96960.1"/>
    <property type="molecule type" value="Genomic_DNA"/>
</dbReference>
<sequence>MSCENASAPLNLIKDTNMLEKCNIVCDYKANYPVCRGLVKNKGSFLSITMDQCGGSVTYNKSQFKLNEVRIYQPSLHAWSGEHALGEVVLMHTRNTIVNDQPDKLFVCIPFRLGSSTNSWFSFMSLIPSYYENQDSAGSAINMPGWSLNLIVPKGDYYNYQGSSPFGNCADEVEYVVYSLEQAALINNEEYKILKSSLPVKMEIQTREWSKGRWPKLFYHSGGGEAMGDVYLDCSPINADKHEADPKKSLKKEDSINLPMPAWEPILITGGSLIGLIILIKVWNHFRDN</sequence>
<protein>
    <submittedName>
        <fullName evidence="2">Uncharacterized protein</fullName>
    </submittedName>
</protein>
<accession>A0A075FYY0</accession>
<dbReference type="AlphaFoldDB" id="A0A075FYY0"/>
<name>A0A075FYY0_9EURY</name>
<keyword evidence="1" id="KW-0472">Membrane</keyword>
<keyword evidence="1" id="KW-0812">Transmembrane</keyword>
<dbReference type="InterPro" id="IPR036398">
    <property type="entry name" value="CA_dom_sf"/>
</dbReference>
<keyword evidence="1" id="KW-1133">Transmembrane helix</keyword>
<reference evidence="2" key="1">
    <citation type="journal article" date="2014" name="Genome Biol. Evol.">
        <title>Pangenome evidence for extensive interdomain horizontal transfer affecting lineage core and shell genes in uncultured planktonic thaumarchaeota and euryarchaeota.</title>
        <authorList>
            <person name="Deschamps P."/>
            <person name="Zivanovic Y."/>
            <person name="Moreira D."/>
            <person name="Rodriguez-Valera F."/>
            <person name="Lopez-Garcia P."/>
        </authorList>
    </citation>
    <scope>NUCLEOTIDE SEQUENCE</scope>
</reference>
<feature type="transmembrane region" description="Helical" evidence="1">
    <location>
        <begin position="262"/>
        <end position="283"/>
    </location>
</feature>
<evidence type="ECO:0000256" key="1">
    <source>
        <dbReference type="SAM" id="Phobius"/>
    </source>
</evidence>
<evidence type="ECO:0000313" key="2">
    <source>
        <dbReference type="EMBL" id="AIE96960.1"/>
    </source>
</evidence>